<evidence type="ECO:0000313" key="3">
    <source>
        <dbReference type="Proteomes" id="UP000615446"/>
    </source>
</evidence>
<dbReference type="AlphaFoldDB" id="A0A8H3LRX4"/>
<gene>
    <name evidence="2" type="ORF">RCL2_001839400</name>
</gene>
<dbReference type="EMBL" id="BLAL01000206">
    <property type="protein sequence ID" value="GES91592.1"/>
    <property type="molecule type" value="Genomic_DNA"/>
</dbReference>
<evidence type="ECO:0000313" key="2">
    <source>
        <dbReference type="EMBL" id="GES91592.1"/>
    </source>
</evidence>
<comment type="caution">
    <text evidence="2">The sequence shown here is derived from an EMBL/GenBank/DDBJ whole genome shotgun (WGS) entry which is preliminary data.</text>
</comment>
<accession>A0A8H3LRX4</accession>
<feature type="compositionally biased region" description="Polar residues" evidence="1">
    <location>
        <begin position="1"/>
        <end position="19"/>
    </location>
</feature>
<evidence type="ECO:0000256" key="1">
    <source>
        <dbReference type="SAM" id="MobiDB-lite"/>
    </source>
</evidence>
<dbReference type="Gene3D" id="3.60.10.10">
    <property type="entry name" value="Endonuclease/exonuclease/phosphatase"/>
    <property type="match status" value="1"/>
</dbReference>
<evidence type="ECO:0008006" key="4">
    <source>
        <dbReference type="Google" id="ProtNLM"/>
    </source>
</evidence>
<dbReference type="InterPro" id="IPR036691">
    <property type="entry name" value="Endo/exonu/phosph_ase_sf"/>
</dbReference>
<dbReference type="Proteomes" id="UP000615446">
    <property type="component" value="Unassembled WGS sequence"/>
</dbReference>
<name>A0A8H3LRX4_9GLOM</name>
<sequence>MDNKNIPQKQKTKIPSLSSHNKKNDSSLKKFNKKFKFSIATLNIQHLTQLKLDDTVEYMENNNIDILGLAETSLNTNTSKIFTKLISDRYVLYSSEGEKKVFIGDLISNFFKSNLITDISTIFESDIHNLYTFNLHNPNLTKNKLDYIWVNADTLISTFDSKILDVNLSIKTDHRIIYIELLYEELFYTKTDPKPRKNPSRTIYSYKDMKAEEGKWNWKNYNKDITDALKNTSIKLTLNRIRDIQSIAELNQRWNQFQNVILNSAKKNIKN</sequence>
<protein>
    <recommendedName>
        <fullName evidence="4">Endonuclease/exonuclease/phosphatase domain-containing protein</fullName>
    </recommendedName>
</protein>
<dbReference type="SUPFAM" id="SSF56219">
    <property type="entry name" value="DNase I-like"/>
    <property type="match status" value="1"/>
</dbReference>
<reference evidence="2" key="1">
    <citation type="submission" date="2019-10" db="EMBL/GenBank/DDBJ databases">
        <title>Conservation and host-specific expression of non-tandemly repeated heterogenous ribosome RNA gene in arbuscular mycorrhizal fungi.</title>
        <authorList>
            <person name="Maeda T."/>
            <person name="Kobayashi Y."/>
            <person name="Nakagawa T."/>
            <person name="Ezawa T."/>
            <person name="Yamaguchi K."/>
            <person name="Bino T."/>
            <person name="Nishimoto Y."/>
            <person name="Shigenobu S."/>
            <person name="Kawaguchi M."/>
        </authorList>
    </citation>
    <scope>NUCLEOTIDE SEQUENCE</scope>
    <source>
        <strain evidence="2">HR1</strain>
    </source>
</reference>
<proteinExistence type="predicted"/>
<feature type="region of interest" description="Disordered" evidence="1">
    <location>
        <begin position="1"/>
        <end position="26"/>
    </location>
</feature>
<organism evidence="2 3">
    <name type="scientific">Rhizophagus clarus</name>
    <dbReference type="NCBI Taxonomy" id="94130"/>
    <lineage>
        <taxon>Eukaryota</taxon>
        <taxon>Fungi</taxon>
        <taxon>Fungi incertae sedis</taxon>
        <taxon>Mucoromycota</taxon>
        <taxon>Glomeromycotina</taxon>
        <taxon>Glomeromycetes</taxon>
        <taxon>Glomerales</taxon>
        <taxon>Glomeraceae</taxon>
        <taxon>Rhizophagus</taxon>
    </lineage>
</organism>